<evidence type="ECO:0000256" key="3">
    <source>
        <dbReference type="ARBA" id="ARBA00022618"/>
    </source>
</evidence>
<accession>A0ABQ5KW81</accession>
<organism evidence="9 10">
    <name type="scientific">Aduncisulcus paluster</name>
    <dbReference type="NCBI Taxonomy" id="2918883"/>
    <lineage>
        <taxon>Eukaryota</taxon>
        <taxon>Metamonada</taxon>
        <taxon>Carpediemonas-like organisms</taxon>
        <taxon>Aduncisulcus</taxon>
    </lineage>
</organism>
<dbReference type="Gene3D" id="6.10.250.90">
    <property type="match status" value="1"/>
</dbReference>
<dbReference type="Proteomes" id="UP001057375">
    <property type="component" value="Unassembled WGS sequence"/>
</dbReference>
<keyword evidence="5" id="KW-0539">Nucleus</keyword>
<evidence type="ECO:0000256" key="1">
    <source>
        <dbReference type="ARBA" id="ARBA00004123"/>
    </source>
</evidence>
<evidence type="ECO:0000256" key="6">
    <source>
        <dbReference type="ARBA" id="ARBA00023306"/>
    </source>
</evidence>
<dbReference type="PANTHER" id="PTHR23168:SF0">
    <property type="entry name" value="MITOTIC SPINDLE ASSEMBLY CHECKPOINT PROTEIN MAD1"/>
    <property type="match status" value="1"/>
</dbReference>
<feature type="compositionally biased region" description="Basic and acidic residues" evidence="8">
    <location>
        <begin position="301"/>
        <end position="329"/>
    </location>
</feature>
<keyword evidence="7" id="KW-0175">Coiled coil</keyword>
<evidence type="ECO:0000256" key="2">
    <source>
        <dbReference type="ARBA" id="ARBA00008029"/>
    </source>
</evidence>
<evidence type="ECO:0000256" key="4">
    <source>
        <dbReference type="ARBA" id="ARBA00022776"/>
    </source>
</evidence>
<evidence type="ECO:0000313" key="9">
    <source>
        <dbReference type="EMBL" id="GKT36713.1"/>
    </source>
</evidence>
<evidence type="ECO:0000256" key="5">
    <source>
        <dbReference type="ARBA" id="ARBA00023242"/>
    </source>
</evidence>
<comment type="similarity">
    <text evidence="2">Belongs to the MAD1 family.</text>
</comment>
<protein>
    <submittedName>
        <fullName evidence="9">Spindle assembly checkpoint component Mad1 like protein</fullName>
    </submittedName>
</protein>
<reference evidence="9" key="1">
    <citation type="submission" date="2022-03" db="EMBL/GenBank/DDBJ databases">
        <title>Draft genome sequence of Aduncisulcus paluster, a free-living microaerophilic Fornicata.</title>
        <authorList>
            <person name="Yuyama I."/>
            <person name="Kume K."/>
            <person name="Tamura T."/>
            <person name="Inagaki Y."/>
            <person name="Hashimoto T."/>
        </authorList>
    </citation>
    <scope>NUCLEOTIDE SEQUENCE</scope>
    <source>
        <strain evidence="9">NY0171</strain>
    </source>
</reference>
<keyword evidence="3" id="KW-0132">Cell division</keyword>
<feature type="region of interest" description="Disordered" evidence="8">
    <location>
        <begin position="301"/>
        <end position="361"/>
    </location>
</feature>
<evidence type="ECO:0000256" key="7">
    <source>
        <dbReference type="SAM" id="Coils"/>
    </source>
</evidence>
<dbReference type="EMBL" id="BQXS01011284">
    <property type="protein sequence ID" value="GKT36713.1"/>
    <property type="molecule type" value="Genomic_DNA"/>
</dbReference>
<evidence type="ECO:0000256" key="8">
    <source>
        <dbReference type="SAM" id="MobiDB-lite"/>
    </source>
</evidence>
<comment type="caution">
    <text evidence="9">The sequence shown here is derived from an EMBL/GenBank/DDBJ whole genome shotgun (WGS) entry which is preliminary data.</text>
</comment>
<feature type="coiled-coil region" evidence="7">
    <location>
        <begin position="69"/>
        <end position="211"/>
    </location>
</feature>
<comment type="subcellular location">
    <subcellularLocation>
        <location evidence="1">Nucleus</location>
    </subcellularLocation>
</comment>
<keyword evidence="10" id="KW-1185">Reference proteome</keyword>
<dbReference type="SUPFAM" id="SSF75704">
    <property type="entry name" value="Mitotic arrest deficient-like 1, Mad1"/>
    <property type="match status" value="1"/>
</dbReference>
<feature type="coiled-coil region" evidence="7">
    <location>
        <begin position="383"/>
        <end position="410"/>
    </location>
</feature>
<proteinExistence type="inferred from homology"/>
<dbReference type="Pfam" id="PF05557">
    <property type="entry name" value="MAD"/>
    <property type="match status" value="1"/>
</dbReference>
<dbReference type="PANTHER" id="PTHR23168">
    <property type="entry name" value="MITOTIC SPINDLE ASSEMBLY CHECKPOINT PROTEIN MAD1 MITOTIC ARREST DEFICIENT-LIKE PROTEIN 1"/>
    <property type="match status" value="1"/>
</dbReference>
<sequence length="583" mass="68105">MKTSSTAFFSNLQEQIASAFETDPIDPCPLPLSRSSVATEQKEVGGLTTDFSFIDQELAEIHNKREIEKSKLQRIIDEKNNEISKLQSTLGEFKARLESIQHSNEILEESVSSLKVQLKTANEATKQVEEYRKQIIELEDNKKMLEEDITFQQQEITEYSDSQKRFEIQIDELKRKNEEKDLKNDCLRDEIQTLQEEKTYLEKHITDLSSELDSAKALGRRRVKQLEEEEKKESLASQSSIIKMKDALKAKEQELTMELRKLRDHKDILTTKHKELDKEREELEDLRSQAEQKLIEVREMRSEAKKEMDRIREMRTKQEEEDRRRKEEKAVEEEEEADRTVAVSSSSRTSGSIGVLGKRRSLQEQQAQRKVLHVVMNPTAEARQNITQELDTLRKENQELKKQVEMYQSRAIQALTPAIVKRTPLAVVSTTLPQSTPEQQEATRLIIDDLSKKMRYLNRKVRKQSDQLQTSETFLRDYKKKMSEVIEEYRSCVTWLTGWQLRIDSENKGIVIAKHRASELSRSFDESDYQVRFKIMDAITGKFDLMDSEIVRKYPSFIKKYLEDKSSYSAYLAALLLKIESNL</sequence>
<evidence type="ECO:0000313" key="10">
    <source>
        <dbReference type="Proteomes" id="UP001057375"/>
    </source>
</evidence>
<keyword evidence="4" id="KW-0498">Mitosis</keyword>
<dbReference type="InterPro" id="IPR008672">
    <property type="entry name" value="Mad1"/>
</dbReference>
<gene>
    <name evidence="9" type="ORF">ADUPG1_009624</name>
</gene>
<name>A0ABQ5KW81_9EUKA</name>
<keyword evidence="6" id="KW-0131">Cell cycle</keyword>